<keyword evidence="8" id="KW-1185">Reference proteome</keyword>
<keyword evidence="3" id="KW-0653">Protein transport</keyword>
<feature type="region of interest" description="Disordered" evidence="5">
    <location>
        <begin position="834"/>
        <end position="902"/>
    </location>
</feature>
<dbReference type="EMBL" id="JALJOS010000016">
    <property type="protein sequence ID" value="KAK9828208.1"/>
    <property type="molecule type" value="Genomic_DNA"/>
</dbReference>
<organism evidence="7 8">
    <name type="scientific">Apatococcus lobatus</name>
    <dbReference type="NCBI Taxonomy" id="904363"/>
    <lineage>
        <taxon>Eukaryota</taxon>
        <taxon>Viridiplantae</taxon>
        <taxon>Chlorophyta</taxon>
        <taxon>core chlorophytes</taxon>
        <taxon>Trebouxiophyceae</taxon>
        <taxon>Chlorellales</taxon>
        <taxon>Chlorellaceae</taxon>
        <taxon>Apatococcus</taxon>
    </lineage>
</organism>
<dbReference type="SUPFAM" id="SSF48371">
    <property type="entry name" value="ARM repeat"/>
    <property type="match status" value="1"/>
</dbReference>
<feature type="compositionally biased region" description="Low complexity" evidence="5">
    <location>
        <begin position="803"/>
        <end position="813"/>
    </location>
</feature>
<evidence type="ECO:0000313" key="8">
    <source>
        <dbReference type="Proteomes" id="UP001438707"/>
    </source>
</evidence>
<feature type="compositionally biased region" description="Polar residues" evidence="5">
    <location>
        <begin position="865"/>
        <end position="881"/>
    </location>
</feature>
<evidence type="ECO:0000313" key="7">
    <source>
        <dbReference type="EMBL" id="KAK9828208.1"/>
    </source>
</evidence>
<evidence type="ECO:0000256" key="5">
    <source>
        <dbReference type="SAM" id="MobiDB-lite"/>
    </source>
</evidence>
<dbReference type="InterPro" id="IPR018247">
    <property type="entry name" value="EF_Hand_1_Ca_BS"/>
</dbReference>
<keyword evidence="4" id="KW-0472">Membrane</keyword>
<sequence>MNNLTSIGKKSPAWTREFDSLIRAIGECKSKAEEDSIMTQEVETLKPRLKDPRLDKRFLKELLIRLIYIEMLGHDASWGHVKALQACSETNLITKKVAYLASSLFLDYRSDMIILVVNTLTTDLKSDNFLVVCTALTAICKLISQDLINAVLPGVTALLSHPKELVRKKAVMALHRFQQLDPDHEGALSGTDFDRHFRQALCDKDPSVMSAALCALHEVCSRDSRPFKNLVPSFVSILKQVSEHRLPKAYDYHRTPAPFIQIKLLRILGLLGAADKAASDNMYAVIADSMRRANTGHTIGNAIVYEAVRAITAIYPNPALLQSAAEMISTFLRSSSHNLKYTGIDGLARIVRINPKYATEHQFAVIDCLEDPDETLKKKTLELLCKMTKPTNVEVIVEKMIEYLRTANDDLVKADIVKRVSDLAERFAPDTQWFIDTMNQVFELGGDVVPQQLAHNLMRLIAEGAGEEDESADAELRSQAVQSYLELLARPRLPSILLKVICWVLGEYGTVSGASAASVMDQICAVEDRQTVDDGVRGYMLSALAKLSTHSGTALPSSAEDMLHSATHSRNVNLQQRALEVEALLGGPKQSRVMVLPVDASCEDLEVDPGLPFLNAFVQQATNAGAAPYLTEAQRFSMGVVRPSAAGEAADHTHALRFTAYEKAAAPTPAAPAPLTAIPAGAGISPVKERPVAGMGQPGPAGAAAAAGPQLQLRAASNRRWGPANFELPPAPNPTPAAAPAAAASTPAATAASPTASHGHPAEPHVPGKKELLAASLFGDGGASTSRARSRRPGVSSPSKSRPQASTAAGQPAAALALPAQPTAADLLLELDDPTPAASAAPSGSNSTPGADPFGMLGDLAAPMPNQSGPAAAQPSTQPLTSLDDLYGPAPSQAAGSPDLLGGFMSQAQQAHTPSQGYSMGSSAGPNAAANQLGGLDLNGPAGASSKAAASTAAWNAQGSQQPKGIKGAGPMAPRGNAAVEQQSGKKDPFADLFS</sequence>
<feature type="compositionally biased region" description="Basic and acidic residues" evidence="5">
    <location>
        <begin position="984"/>
        <end position="995"/>
    </location>
</feature>
<keyword evidence="2" id="KW-0813">Transport</keyword>
<dbReference type="GO" id="GO:0012505">
    <property type="term" value="C:endomembrane system"/>
    <property type="evidence" value="ECO:0007669"/>
    <property type="project" value="UniProtKB-SubCell"/>
</dbReference>
<dbReference type="Proteomes" id="UP001438707">
    <property type="component" value="Unassembled WGS sequence"/>
</dbReference>
<feature type="region of interest" description="Disordered" evidence="5">
    <location>
        <begin position="722"/>
        <end position="767"/>
    </location>
</feature>
<feature type="compositionally biased region" description="Low complexity" evidence="5">
    <location>
        <begin position="942"/>
        <end position="960"/>
    </location>
</feature>
<dbReference type="GO" id="GO:0006886">
    <property type="term" value="P:intracellular protein transport"/>
    <property type="evidence" value="ECO:0007669"/>
    <property type="project" value="InterPro"/>
</dbReference>
<dbReference type="AlphaFoldDB" id="A0AAW1R3J2"/>
<dbReference type="Pfam" id="PF01602">
    <property type="entry name" value="Adaptin_N"/>
    <property type="match status" value="1"/>
</dbReference>
<dbReference type="PROSITE" id="PS00018">
    <property type="entry name" value="EF_HAND_1"/>
    <property type="match status" value="1"/>
</dbReference>
<feature type="region of interest" description="Disordered" evidence="5">
    <location>
        <begin position="689"/>
        <end position="709"/>
    </location>
</feature>
<feature type="compositionally biased region" description="Low complexity" evidence="5">
    <location>
        <begin position="738"/>
        <end position="757"/>
    </location>
</feature>
<evidence type="ECO:0000256" key="2">
    <source>
        <dbReference type="ARBA" id="ARBA00022448"/>
    </source>
</evidence>
<gene>
    <name evidence="7" type="ORF">WJX74_003276</name>
</gene>
<dbReference type="InterPro" id="IPR050840">
    <property type="entry name" value="Adaptor_Complx_Large_Subunit"/>
</dbReference>
<feature type="region of interest" description="Disordered" evidence="5">
    <location>
        <begin position="942"/>
        <end position="995"/>
    </location>
</feature>
<comment type="caution">
    <text evidence="7">The sequence shown here is derived from an EMBL/GenBank/DDBJ whole genome shotgun (WGS) entry which is preliminary data.</text>
</comment>
<dbReference type="GO" id="GO:0016192">
    <property type="term" value="P:vesicle-mediated transport"/>
    <property type="evidence" value="ECO:0007669"/>
    <property type="project" value="InterPro"/>
</dbReference>
<feature type="compositionally biased region" description="Low complexity" evidence="5">
    <location>
        <begin position="834"/>
        <end position="851"/>
    </location>
</feature>
<evidence type="ECO:0000256" key="1">
    <source>
        <dbReference type="ARBA" id="ARBA00004308"/>
    </source>
</evidence>
<dbReference type="PANTHER" id="PTHR22780">
    <property type="entry name" value="ADAPTIN, ALPHA/GAMMA/EPSILON"/>
    <property type="match status" value="1"/>
</dbReference>
<dbReference type="InterPro" id="IPR011989">
    <property type="entry name" value="ARM-like"/>
</dbReference>
<feature type="region of interest" description="Disordered" evidence="5">
    <location>
        <begin position="780"/>
        <end position="813"/>
    </location>
</feature>
<dbReference type="InterPro" id="IPR002553">
    <property type="entry name" value="Clathrin/coatomer_adapt-like_N"/>
</dbReference>
<evidence type="ECO:0000259" key="6">
    <source>
        <dbReference type="Pfam" id="PF01602"/>
    </source>
</evidence>
<dbReference type="Gene3D" id="1.25.10.10">
    <property type="entry name" value="Leucine-rich Repeat Variant"/>
    <property type="match status" value="1"/>
</dbReference>
<dbReference type="InterPro" id="IPR016024">
    <property type="entry name" value="ARM-type_fold"/>
</dbReference>
<name>A0AAW1R3J2_9CHLO</name>
<dbReference type="GO" id="GO:0030117">
    <property type="term" value="C:membrane coat"/>
    <property type="evidence" value="ECO:0007669"/>
    <property type="project" value="InterPro"/>
</dbReference>
<comment type="subcellular location">
    <subcellularLocation>
        <location evidence="1">Endomembrane system</location>
    </subcellularLocation>
</comment>
<evidence type="ECO:0000256" key="3">
    <source>
        <dbReference type="ARBA" id="ARBA00022927"/>
    </source>
</evidence>
<proteinExistence type="predicted"/>
<protein>
    <recommendedName>
        <fullName evidence="6">Clathrin/coatomer adaptor adaptin-like N-terminal domain-containing protein</fullName>
    </recommendedName>
</protein>
<feature type="compositionally biased region" description="Low complexity" evidence="5">
    <location>
        <begin position="693"/>
        <end position="709"/>
    </location>
</feature>
<evidence type="ECO:0000256" key="4">
    <source>
        <dbReference type="ARBA" id="ARBA00023136"/>
    </source>
</evidence>
<feature type="domain" description="Clathrin/coatomer adaptor adaptin-like N-terminal" evidence="6">
    <location>
        <begin position="38"/>
        <end position="585"/>
    </location>
</feature>
<accession>A0AAW1R3J2</accession>
<reference evidence="7 8" key="1">
    <citation type="journal article" date="2024" name="Nat. Commun.">
        <title>Phylogenomics reveals the evolutionary origins of lichenization in chlorophyte algae.</title>
        <authorList>
            <person name="Puginier C."/>
            <person name="Libourel C."/>
            <person name="Otte J."/>
            <person name="Skaloud P."/>
            <person name="Haon M."/>
            <person name="Grisel S."/>
            <person name="Petersen M."/>
            <person name="Berrin J.G."/>
            <person name="Delaux P.M."/>
            <person name="Dal Grande F."/>
            <person name="Keller J."/>
        </authorList>
    </citation>
    <scope>NUCLEOTIDE SEQUENCE [LARGE SCALE GENOMIC DNA]</scope>
    <source>
        <strain evidence="7 8">SAG 2145</strain>
    </source>
</reference>